<name>A0A0F9EVN9_9ZZZZ</name>
<organism evidence="1">
    <name type="scientific">marine sediment metagenome</name>
    <dbReference type="NCBI Taxonomy" id="412755"/>
    <lineage>
        <taxon>unclassified sequences</taxon>
        <taxon>metagenomes</taxon>
        <taxon>ecological metagenomes</taxon>
    </lineage>
</organism>
<proteinExistence type="predicted"/>
<gene>
    <name evidence="1" type="ORF">LCGC14_2106730</name>
</gene>
<protein>
    <submittedName>
        <fullName evidence="1">Uncharacterized protein</fullName>
    </submittedName>
</protein>
<evidence type="ECO:0000313" key="1">
    <source>
        <dbReference type="EMBL" id="KKL70256.1"/>
    </source>
</evidence>
<reference evidence="1" key="1">
    <citation type="journal article" date="2015" name="Nature">
        <title>Complex archaea that bridge the gap between prokaryotes and eukaryotes.</title>
        <authorList>
            <person name="Spang A."/>
            <person name="Saw J.H."/>
            <person name="Jorgensen S.L."/>
            <person name="Zaremba-Niedzwiedzka K."/>
            <person name="Martijn J."/>
            <person name="Lind A.E."/>
            <person name="van Eijk R."/>
            <person name="Schleper C."/>
            <person name="Guy L."/>
            <person name="Ettema T.J."/>
        </authorList>
    </citation>
    <scope>NUCLEOTIDE SEQUENCE</scope>
</reference>
<accession>A0A0F9EVN9</accession>
<dbReference type="EMBL" id="LAZR01025952">
    <property type="protein sequence ID" value="KKL70256.1"/>
    <property type="molecule type" value="Genomic_DNA"/>
</dbReference>
<comment type="caution">
    <text evidence="1">The sequence shown here is derived from an EMBL/GenBank/DDBJ whole genome shotgun (WGS) entry which is preliminary data.</text>
</comment>
<sequence>MSMGIKISGSFVQLRRGDSFELEVTFDYKGQPQRLTFELKLKQGLFGSQSTSVTRPGINVGEAMDWGTVGPITLAFIVPQGVKDGGQDLQLHITAADGEHDESSWLTDVIEINP</sequence>
<dbReference type="AlphaFoldDB" id="A0A0F9EVN9"/>